<proteinExistence type="predicted"/>
<feature type="domain" description="Ig-like" evidence="4">
    <location>
        <begin position="247"/>
        <end position="340"/>
    </location>
</feature>
<name>A0A8B7XNT1_ACAPL</name>
<evidence type="ECO:0000313" key="5">
    <source>
        <dbReference type="Proteomes" id="UP000694845"/>
    </source>
</evidence>
<evidence type="ECO:0000259" key="4">
    <source>
        <dbReference type="PROSITE" id="PS50835"/>
    </source>
</evidence>
<dbReference type="GeneID" id="110974474"/>
<dbReference type="PANTHER" id="PTHR45889:SF8">
    <property type="entry name" value="IG-LIKE DOMAIN-CONTAINING PROTEIN"/>
    <property type="match status" value="1"/>
</dbReference>
<dbReference type="InterPro" id="IPR007110">
    <property type="entry name" value="Ig-like_dom"/>
</dbReference>
<protein>
    <submittedName>
        <fullName evidence="6">Uncharacterized protein LOC110974474</fullName>
    </submittedName>
</protein>
<feature type="compositionally biased region" description="Basic and acidic residues" evidence="1">
    <location>
        <begin position="440"/>
        <end position="463"/>
    </location>
</feature>
<feature type="domain" description="Ig-like" evidence="4">
    <location>
        <begin position="34"/>
        <end position="132"/>
    </location>
</feature>
<dbReference type="KEGG" id="aplc:110974474"/>
<dbReference type="InterPro" id="IPR003598">
    <property type="entry name" value="Ig_sub2"/>
</dbReference>
<keyword evidence="2" id="KW-0812">Transmembrane</keyword>
<evidence type="ECO:0000313" key="6">
    <source>
        <dbReference type="RefSeq" id="XP_022081832.1"/>
    </source>
</evidence>
<dbReference type="SMART" id="SM00409">
    <property type="entry name" value="IG"/>
    <property type="match status" value="3"/>
</dbReference>
<dbReference type="InterPro" id="IPR003599">
    <property type="entry name" value="Ig_sub"/>
</dbReference>
<organism evidence="5 6">
    <name type="scientific">Acanthaster planci</name>
    <name type="common">Crown-of-thorns starfish</name>
    <dbReference type="NCBI Taxonomy" id="133434"/>
    <lineage>
        <taxon>Eukaryota</taxon>
        <taxon>Metazoa</taxon>
        <taxon>Echinodermata</taxon>
        <taxon>Eleutherozoa</taxon>
        <taxon>Asterozoa</taxon>
        <taxon>Asteroidea</taxon>
        <taxon>Valvatacea</taxon>
        <taxon>Valvatida</taxon>
        <taxon>Acanthasteridae</taxon>
        <taxon>Acanthaster</taxon>
    </lineage>
</organism>
<feature type="compositionally biased region" description="Polar residues" evidence="1">
    <location>
        <begin position="597"/>
        <end position="614"/>
    </location>
</feature>
<dbReference type="InterPro" id="IPR013151">
    <property type="entry name" value="Immunoglobulin_dom"/>
</dbReference>
<dbReference type="InterPro" id="IPR036179">
    <property type="entry name" value="Ig-like_dom_sf"/>
</dbReference>
<dbReference type="AlphaFoldDB" id="A0A8B7XNT1"/>
<feature type="region of interest" description="Disordered" evidence="1">
    <location>
        <begin position="597"/>
        <end position="655"/>
    </location>
</feature>
<accession>A0A8B7XNT1</accession>
<feature type="chain" id="PRO_5034049923" evidence="3">
    <location>
        <begin position="32"/>
        <end position="655"/>
    </location>
</feature>
<dbReference type="SMART" id="SM00408">
    <property type="entry name" value="IGc2"/>
    <property type="match status" value="3"/>
</dbReference>
<keyword evidence="5" id="KW-1185">Reference proteome</keyword>
<feature type="compositionally biased region" description="Polar residues" evidence="1">
    <location>
        <begin position="485"/>
        <end position="498"/>
    </location>
</feature>
<feature type="region of interest" description="Disordered" evidence="1">
    <location>
        <begin position="435"/>
        <end position="582"/>
    </location>
</feature>
<feature type="transmembrane region" description="Helical" evidence="2">
    <location>
        <begin position="354"/>
        <end position="379"/>
    </location>
</feature>
<feature type="compositionally biased region" description="Low complexity" evidence="1">
    <location>
        <begin position="615"/>
        <end position="631"/>
    </location>
</feature>
<gene>
    <name evidence="6" type="primary">LOC110974474</name>
</gene>
<evidence type="ECO:0000256" key="2">
    <source>
        <dbReference type="SAM" id="Phobius"/>
    </source>
</evidence>
<dbReference type="OMA" id="ELTCAYL"/>
<dbReference type="Gene3D" id="2.60.40.10">
    <property type="entry name" value="Immunoglobulins"/>
    <property type="match status" value="3"/>
</dbReference>
<dbReference type="Proteomes" id="UP000694845">
    <property type="component" value="Unplaced"/>
</dbReference>
<dbReference type="OrthoDB" id="6413693at2759"/>
<dbReference type="PROSITE" id="PS50835">
    <property type="entry name" value="IG_LIKE"/>
    <property type="match status" value="3"/>
</dbReference>
<keyword evidence="3" id="KW-0732">Signal</keyword>
<dbReference type="SUPFAM" id="SSF48726">
    <property type="entry name" value="Immunoglobulin"/>
    <property type="match status" value="3"/>
</dbReference>
<feature type="signal peptide" evidence="3">
    <location>
        <begin position="1"/>
        <end position="31"/>
    </location>
</feature>
<feature type="compositionally biased region" description="Polar residues" evidence="1">
    <location>
        <begin position="571"/>
        <end position="580"/>
    </location>
</feature>
<sequence length="655" mass="72044">MGTAQFNAMRRKCFRLVIFLMVKVLVRNVAGQEQHFVNEPRNTYILPGESATLYCRVANKTGILFWEKDSTILFKENGPEAGLSGPSTSWAVFGDASQGEYNLQLLGVSKSDQGSYVCMVTSSSGPKAANLTSSEALLTVLDLPTDGAPLCVLSIRDALTEDDVVDLTCAYHSNPSTETTLTWERLNTPADLSNSRQVLRDDGYLIKRHTVTLSAQDDADSYQCIASSPGKESSSCTTGFLSIRHRPIITISPLFLPAKAGDDVRFTCSLTTANPPTVTFQWYYSGAAVTTSSTGIDLIQTPGGDSQILVNNLVDQLGGIPVVCEATNEVGSTTVEAMISFEETQIATISREELILWLVPMSVMVAIVVLLIFLAIAVLDCRPFCHTFCNKSRRPLSPDRSMNSTWSAAENFGMSPSPMVRRLSDADSTDFYVTRAIRTSRPDDDTRDNNTSHESRARFDRNANHRPQRTPSPNYRNCSPDDGTSPRNTHIPSQNYYHSTPIGRPLIISDESRRSGTRHHYEQRRPRNERTRDHYRRSGQPSNSGSQPADSEIRSATRNSALSDSGLDFNASCSIDSRSPTPRDDLVVYAQIMQNRTGHIESGRNQSSASRTENTSLELPPGTPLPSSSTSHQRSTLDVPTEGMHRAHSVELPMS</sequence>
<feature type="compositionally biased region" description="Polar residues" evidence="1">
    <location>
        <begin position="539"/>
        <end position="563"/>
    </location>
</feature>
<keyword evidence="2" id="KW-0472">Membrane</keyword>
<dbReference type="Pfam" id="PF00047">
    <property type="entry name" value="ig"/>
    <property type="match status" value="2"/>
</dbReference>
<evidence type="ECO:0000256" key="1">
    <source>
        <dbReference type="SAM" id="MobiDB-lite"/>
    </source>
</evidence>
<keyword evidence="2" id="KW-1133">Transmembrane helix</keyword>
<dbReference type="InterPro" id="IPR013783">
    <property type="entry name" value="Ig-like_fold"/>
</dbReference>
<feature type="domain" description="Ig-like" evidence="4">
    <location>
        <begin position="149"/>
        <end position="242"/>
    </location>
</feature>
<dbReference type="RefSeq" id="XP_022081832.1">
    <property type="nucleotide sequence ID" value="XM_022226140.1"/>
</dbReference>
<evidence type="ECO:0000256" key="3">
    <source>
        <dbReference type="SAM" id="SignalP"/>
    </source>
</evidence>
<reference evidence="6" key="1">
    <citation type="submission" date="2025-08" db="UniProtKB">
        <authorList>
            <consortium name="RefSeq"/>
        </authorList>
    </citation>
    <scope>IDENTIFICATION</scope>
</reference>
<dbReference type="PANTHER" id="PTHR45889">
    <property type="entry name" value="IG-LIKE DOMAIN-CONTAINING PROTEIN"/>
    <property type="match status" value="1"/>
</dbReference>
<feature type="compositionally biased region" description="Basic and acidic residues" evidence="1">
    <location>
        <begin position="510"/>
        <end position="532"/>
    </location>
</feature>